<dbReference type="AlphaFoldDB" id="A0A1X7NR84"/>
<evidence type="ECO:0000313" key="9">
    <source>
        <dbReference type="Proteomes" id="UP000193435"/>
    </source>
</evidence>
<dbReference type="OrthoDB" id="9801912at2"/>
<dbReference type="InterPro" id="IPR000914">
    <property type="entry name" value="SBP_5_dom"/>
</dbReference>
<dbReference type="PROSITE" id="PS51257">
    <property type="entry name" value="PROKAR_LIPOPROTEIN"/>
    <property type="match status" value="1"/>
</dbReference>
<feature type="chain" id="PRO_5038661899" evidence="6">
    <location>
        <begin position="22"/>
        <end position="558"/>
    </location>
</feature>
<keyword evidence="5" id="KW-0653">Protein transport</keyword>
<evidence type="ECO:0000256" key="3">
    <source>
        <dbReference type="ARBA" id="ARBA00022448"/>
    </source>
</evidence>
<dbReference type="Gene3D" id="3.10.105.10">
    <property type="entry name" value="Dipeptide-binding Protein, Domain 3"/>
    <property type="match status" value="1"/>
</dbReference>
<dbReference type="InterPro" id="IPR023765">
    <property type="entry name" value="SBP_5_CS"/>
</dbReference>
<dbReference type="Pfam" id="PF00496">
    <property type="entry name" value="SBP_bac_5"/>
    <property type="match status" value="1"/>
</dbReference>
<evidence type="ECO:0000256" key="4">
    <source>
        <dbReference type="ARBA" id="ARBA00022729"/>
    </source>
</evidence>
<feature type="signal peptide" evidence="6">
    <location>
        <begin position="1"/>
        <end position="21"/>
    </location>
</feature>
<dbReference type="CDD" id="cd08504">
    <property type="entry name" value="PBP2_OppA"/>
    <property type="match status" value="1"/>
</dbReference>
<organism evidence="8 9">
    <name type="scientific">Carnobacterium iners</name>
    <dbReference type="NCBI Taxonomy" id="1073423"/>
    <lineage>
        <taxon>Bacteria</taxon>
        <taxon>Bacillati</taxon>
        <taxon>Bacillota</taxon>
        <taxon>Bacilli</taxon>
        <taxon>Lactobacillales</taxon>
        <taxon>Carnobacteriaceae</taxon>
        <taxon>Carnobacterium</taxon>
    </lineage>
</organism>
<keyword evidence="9" id="KW-1185">Reference proteome</keyword>
<evidence type="ECO:0000259" key="7">
    <source>
        <dbReference type="Pfam" id="PF00496"/>
    </source>
</evidence>
<dbReference type="GO" id="GO:1904680">
    <property type="term" value="F:peptide transmembrane transporter activity"/>
    <property type="evidence" value="ECO:0007669"/>
    <property type="project" value="TreeGrafter"/>
</dbReference>
<evidence type="ECO:0000313" key="8">
    <source>
        <dbReference type="EMBL" id="SMH40009.1"/>
    </source>
</evidence>
<name>A0A1X7NR84_9LACT</name>
<dbReference type="GO" id="GO:0015833">
    <property type="term" value="P:peptide transport"/>
    <property type="evidence" value="ECO:0007669"/>
    <property type="project" value="UniProtKB-KW"/>
</dbReference>
<dbReference type="GO" id="GO:0030288">
    <property type="term" value="C:outer membrane-bounded periplasmic space"/>
    <property type="evidence" value="ECO:0007669"/>
    <property type="project" value="UniProtKB-ARBA"/>
</dbReference>
<dbReference type="FunFam" id="3.10.105.10:FF:000001">
    <property type="entry name" value="Oligopeptide ABC transporter, oligopeptide-binding protein"/>
    <property type="match status" value="1"/>
</dbReference>
<dbReference type="PROSITE" id="PS01040">
    <property type="entry name" value="SBP_BACTERIAL_5"/>
    <property type="match status" value="1"/>
</dbReference>
<dbReference type="PANTHER" id="PTHR30290">
    <property type="entry name" value="PERIPLASMIC BINDING COMPONENT OF ABC TRANSPORTER"/>
    <property type="match status" value="1"/>
</dbReference>
<evidence type="ECO:0000256" key="2">
    <source>
        <dbReference type="ARBA" id="ARBA00005695"/>
    </source>
</evidence>
<keyword evidence="5" id="KW-0571">Peptide transport</keyword>
<evidence type="ECO:0000256" key="6">
    <source>
        <dbReference type="SAM" id="SignalP"/>
    </source>
</evidence>
<dbReference type="PIRSF" id="PIRSF002741">
    <property type="entry name" value="MppA"/>
    <property type="match status" value="1"/>
</dbReference>
<accession>A0A1X7NR84</accession>
<dbReference type="SUPFAM" id="SSF53850">
    <property type="entry name" value="Periplasmic binding protein-like II"/>
    <property type="match status" value="1"/>
</dbReference>
<dbReference type="InterPro" id="IPR030678">
    <property type="entry name" value="Peptide/Ni-bd"/>
</dbReference>
<dbReference type="GO" id="GO:0043190">
    <property type="term" value="C:ATP-binding cassette (ABC) transporter complex"/>
    <property type="evidence" value="ECO:0007669"/>
    <property type="project" value="InterPro"/>
</dbReference>
<keyword evidence="4 6" id="KW-0732">Signal</keyword>
<dbReference type="RefSeq" id="WP_085560330.1">
    <property type="nucleotide sequence ID" value="NZ_FOAH01000002.1"/>
</dbReference>
<comment type="subcellular location">
    <subcellularLocation>
        <location evidence="1">Cell membrane</location>
        <topology evidence="1">Lipid-anchor</topology>
    </subcellularLocation>
</comment>
<feature type="domain" description="Solute-binding protein family 5" evidence="7">
    <location>
        <begin position="88"/>
        <end position="477"/>
    </location>
</feature>
<gene>
    <name evidence="8" type="ORF">SAMN04488700_2309</name>
</gene>
<comment type="similarity">
    <text evidence="2">Belongs to the bacterial solute-binding protein 5 family.</text>
</comment>
<dbReference type="STRING" id="1073423.SAMN04488700_2309"/>
<proteinExistence type="inferred from homology"/>
<keyword evidence="3" id="KW-0813">Transport</keyword>
<evidence type="ECO:0000256" key="1">
    <source>
        <dbReference type="ARBA" id="ARBA00004193"/>
    </source>
</evidence>
<dbReference type="InterPro" id="IPR039424">
    <property type="entry name" value="SBP_5"/>
</dbReference>
<dbReference type="EMBL" id="FXBJ01000002">
    <property type="protein sequence ID" value="SMH40009.1"/>
    <property type="molecule type" value="Genomic_DNA"/>
</dbReference>
<reference evidence="8 9" key="1">
    <citation type="submission" date="2017-04" db="EMBL/GenBank/DDBJ databases">
        <authorList>
            <person name="Afonso C.L."/>
            <person name="Miller P.J."/>
            <person name="Scott M.A."/>
            <person name="Spackman E."/>
            <person name="Goraichik I."/>
            <person name="Dimitrov K.M."/>
            <person name="Suarez D.L."/>
            <person name="Swayne D.E."/>
        </authorList>
    </citation>
    <scope>NUCLEOTIDE SEQUENCE [LARGE SCALE GENOMIC DNA]</scope>
    <source>
        <strain evidence="8 9">LMG26642</strain>
    </source>
</reference>
<dbReference type="Gene3D" id="3.90.76.10">
    <property type="entry name" value="Dipeptide-binding Protein, Domain 1"/>
    <property type="match status" value="1"/>
</dbReference>
<dbReference type="PANTHER" id="PTHR30290:SF10">
    <property type="entry name" value="PERIPLASMIC OLIGOPEPTIDE-BINDING PROTEIN-RELATED"/>
    <property type="match status" value="1"/>
</dbReference>
<protein>
    <submittedName>
        <fullName evidence="8">Oligopeptide transport system substrate-binding protein</fullName>
    </submittedName>
</protein>
<dbReference type="Proteomes" id="UP000193435">
    <property type="component" value="Unassembled WGS sequence"/>
</dbReference>
<dbReference type="FunFam" id="3.90.76.10:FF:000001">
    <property type="entry name" value="Oligopeptide ABC transporter substrate-binding protein"/>
    <property type="match status" value="1"/>
</dbReference>
<dbReference type="Gene3D" id="3.40.190.10">
    <property type="entry name" value="Periplasmic binding protein-like II"/>
    <property type="match status" value="1"/>
</dbReference>
<evidence type="ECO:0000256" key="5">
    <source>
        <dbReference type="ARBA" id="ARBA00022856"/>
    </source>
</evidence>
<sequence length="558" mass="61991">MKRNKMLSLLGITATSALMLAACGGGADSEDTSSKSSDGEMDKEQVLNLIETGEIPTMDSVLNTDVVGGNVMNNVFEGLYRQGLEGELVLGMLEAEPEVSEDSLTYTFKIREDANWSNGDPVTAADFVYAWQKLSDPTVAAAYNYMIQDVVENATEIINGEKDPSELGAKAVDEKTLEVKLVRAVPYFKDLLTLPMYYPQNQAYVEELGDKFASNSDSLIYNGPFTLTEWDGTGLSWVYQKNKDYWDADSVKLDTINFDVVKETSTALNLYETGGIDRMKLSGEYVQTQKDNPDLQVVPTSAVFYFKFNQERNGEKTDLANENIRKGIAMAYDKEVYAETVLQNGSLPANGLVPQGLAVDPDTGKDFRDQNGDLLEFNIEEAQKYFAKGLEEIGKDSLTLEILGDDGENAKKSLEYMQGQLTQNLPNLTITLRNVPFKVRLEADSKQDYDLQMSGWGADYADPINFLELFASDNGNNKSGYANDEYDTLIKSSLSEVSDLEKRWTGMLDAEKILMETAGIAPIYQRYNSVLEKPYAKDIVSHLVGAENSFKWAYVDGK</sequence>